<evidence type="ECO:0000313" key="11">
    <source>
        <dbReference type="Proteomes" id="UP001153076"/>
    </source>
</evidence>
<proteinExistence type="inferred from homology"/>
<keyword evidence="2" id="KW-0645">Protease</keyword>
<sequence length="322" mass="34940">MALMASQICCTLVLVLALWASKSSSRVLNDEPSMVDKHEQWMALHGRVYENDVEKSKRFQIFSENVKRIEALNKMDRGFTLGVNAFADLTNEEFRAFHTGYKGNSASRSNSKSFRYANVSDIPTSMDWRAKGAVTPIKDQGLCALHQLQTGKLVSLSEQELVDCDTEYDSGCQGGLLDTAFTFIQQHGGLTTEANYPYTGTDGVCDAKRATNNAASIGGYEDVPADDEEALMKAVAHQPVSVAVEGGGFDFQFYSGGVFTGQCGTDLDHAVLAIGYGGGEYWLIKNSWGTTWGEKGYMRMKMGGGGKQGLCGIAMEASYPVA</sequence>
<dbReference type="Pfam" id="PF00112">
    <property type="entry name" value="Peptidase_C1"/>
    <property type="match status" value="1"/>
</dbReference>
<accession>A0A9Q1QMB8</accession>
<dbReference type="AlphaFoldDB" id="A0A9Q1QMB8"/>
<dbReference type="FunFam" id="3.90.70.10:FF:000023">
    <property type="entry name" value="Senescence-specific cysteine protease SAG39"/>
    <property type="match status" value="1"/>
</dbReference>
<dbReference type="InterPro" id="IPR013201">
    <property type="entry name" value="Prot_inhib_I29"/>
</dbReference>
<evidence type="ECO:0000256" key="5">
    <source>
        <dbReference type="ARBA" id="ARBA00022807"/>
    </source>
</evidence>
<evidence type="ECO:0000256" key="7">
    <source>
        <dbReference type="SAM" id="SignalP"/>
    </source>
</evidence>
<comment type="similarity">
    <text evidence="1">Belongs to the peptidase C1 family.</text>
</comment>
<dbReference type="PROSITE" id="PS00639">
    <property type="entry name" value="THIOL_PROTEASE_HIS"/>
    <property type="match status" value="1"/>
</dbReference>
<dbReference type="Proteomes" id="UP001153076">
    <property type="component" value="Unassembled WGS sequence"/>
</dbReference>
<dbReference type="PANTHER" id="PTHR12411">
    <property type="entry name" value="CYSTEINE PROTEASE FAMILY C1-RELATED"/>
    <property type="match status" value="1"/>
</dbReference>
<dbReference type="Gene3D" id="3.90.70.10">
    <property type="entry name" value="Cysteine proteinases"/>
    <property type="match status" value="1"/>
</dbReference>
<keyword evidence="3 7" id="KW-0732">Signal</keyword>
<dbReference type="EMBL" id="JAKOGI010000033">
    <property type="protein sequence ID" value="KAJ8447958.1"/>
    <property type="molecule type" value="Genomic_DNA"/>
</dbReference>
<evidence type="ECO:0000259" key="9">
    <source>
        <dbReference type="SMART" id="SM00848"/>
    </source>
</evidence>
<dbReference type="SMART" id="SM00848">
    <property type="entry name" value="Inhibitor_I29"/>
    <property type="match status" value="1"/>
</dbReference>
<evidence type="ECO:0000256" key="3">
    <source>
        <dbReference type="ARBA" id="ARBA00022729"/>
    </source>
</evidence>
<keyword evidence="4" id="KW-0378">Hydrolase</keyword>
<organism evidence="10 11">
    <name type="scientific">Carnegiea gigantea</name>
    <dbReference type="NCBI Taxonomy" id="171969"/>
    <lineage>
        <taxon>Eukaryota</taxon>
        <taxon>Viridiplantae</taxon>
        <taxon>Streptophyta</taxon>
        <taxon>Embryophyta</taxon>
        <taxon>Tracheophyta</taxon>
        <taxon>Spermatophyta</taxon>
        <taxon>Magnoliopsida</taxon>
        <taxon>eudicotyledons</taxon>
        <taxon>Gunneridae</taxon>
        <taxon>Pentapetalae</taxon>
        <taxon>Caryophyllales</taxon>
        <taxon>Cactineae</taxon>
        <taxon>Cactaceae</taxon>
        <taxon>Cactoideae</taxon>
        <taxon>Echinocereeae</taxon>
        <taxon>Carnegiea</taxon>
    </lineage>
</organism>
<dbReference type="InterPro" id="IPR038765">
    <property type="entry name" value="Papain-like_cys_pep_sf"/>
</dbReference>
<protein>
    <submittedName>
        <fullName evidence="10">Uncharacterized protein</fullName>
    </submittedName>
</protein>
<dbReference type="CDD" id="cd02248">
    <property type="entry name" value="Peptidase_C1A"/>
    <property type="match status" value="1"/>
</dbReference>
<name>A0A9Q1QMB8_9CARY</name>
<feature type="domain" description="Cathepsin propeptide inhibitor" evidence="9">
    <location>
        <begin position="38"/>
        <end position="94"/>
    </location>
</feature>
<evidence type="ECO:0000313" key="10">
    <source>
        <dbReference type="EMBL" id="KAJ8447958.1"/>
    </source>
</evidence>
<evidence type="ECO:0000256" key="4">
    <source>
        <dbReference type="ARBA" id="ARBA00022801"/>
    </source>
</evidence>
<comment type="caution">
    <text evidence="10">The sequence shown here is derived from an EMBL/GenBank/DDBJ whole genome shotgun (WGS) entry which is preliminary data.</text>
</comment>
<dbReference type="SMART" id="SM00645">
    <property type="entry name" value="Pept_C1"/>
    <property type="match status" value="1"/>
</dbReference>
<evidence type="ECO:0000256" key="1">
    <source>
        <dbReference type="ARBA" id="ARBA00008455"/>
    </source>
</evidence>
<keyword evidence="5" id="KW-0788">Thiol protease</keyword>
<dbReference type="InterPro" id="IPR025660">
    <property type="entry name" value="Pept_his_AS"/>
</dbReference>
<keyword evidence="6" id="KW-1015">Disulfide bond</keyword>
<evidence type="ECO:0000256" key="6">
    <source>
        <dbReference type="ARBA" id="ARBA00023157"/>
    </source>
</evidence>
<dbReference type="OrthoDB" id="10253408at2759"/>
<dbReference type="InterPro" id="IPR000668">
    <property type="entry name" value="Peptidase_C1A_C"/>
</dbReference>
<evidence type="ECO:0000256" key="2">
    <source>
        <dbReference type="ARBA" id="ARBA00022670"/>
    </source>
</evidence>
<keyword evidence="11" id="KW-1185">Reference proteome</keyword>
<dbReference type="InterPro" id="IPR039417">
    <property type="entry name" value="Peptidase_C1A_papain-like"/>
</dbReference>
<dbReference type="InterPro" id="IPR013128">
    <property type="entry name" value="Peptidase_C1A"/>
</dbReference>
<gene>
    <name evidence="10" type="ORF">Cgig2_028834</name>
</gene>
<dbReference type="Pfam" id="PF08246">
    <property type="entry name" value="Inhibitor_I29"/>
    <property type="match status" value="1"/>
</dbReference>
<dbReference type="PROSITE" id="PS00640">
    <property type="entry name" value="THIOL_PROTEASE_ASN"/>
    <property type="match status" value="1"/>
</dbReference>
<dbReference type="InterPro" id="IPR025661">
    <property type="entry name" value="Pept_asp_AS"/>
</dbReference>
<dbReference type="SUPFAM" id="SSF54001">
    <property type="entry name" value="Cysteine proteinases"/>
    <property type="match status" value="1"/>
</dbReference>
<feature type="domain" description="Peptidase C1A papain C-terminal" evidence="8">
    <location>
        <begin position="122"/>
        <end position="321"/>
    </location>
</feature>
<dbReference type="GO" id="GO:0006508">
    <property type="term" value="P:proteolysis"/>
    <property type="evidence" value="ECO:0007669"/>
    <property type="project" value="UniProtKB-KW"/>
</dbReference>
<feature type="chain" id="PRO_5040205602" evidence="7">
    <location>
        <begin position="26"/>
        <end position="322"/>
    </location>
</feature>
<dbReference type="GO" id="GO:0008234">
    <property type="term" value="F:cysteine-type peptidase activity"/>
    <property type="evidence" value="ECO:0007669"/>
    <property type="project" value="UniProtKB-KW"/>
</dbReference>
<evidence type="ECO:0000259" key="8">
    <source>
        <dbReference type="SMART" id="SM00645"/>
    </source>
</evidence>
<reference evidence="10" key="1">
    <citation type="submission" date="2022-04" db="EMBL/GenBank/DDBJ databases">
        <title>Carnegiea gigantea Genome sequencing and assembly v2.</title>
        <authorList>
            <person name="Copetti D."/>
            <person name="Sanderson M.J."/>
            <person name="Burquez A."/>
            <person name="Wojciechowski M.F."/>
        </authorList>
    </citation>
    <scope>NUCLEOTIDE SEQUENCE</scope>
    <source>
        <strain evidence="10">SGP5-SGP5p</strain>
        <tissue evidence="10">Aerial part</tissue>
    </source>
</reference>
<feature type="signal peptide" evidence="7">
    <location>
        <begin position="1"/>
        <end position="25"/>
    </location>
</feature>